<protein>
    <submittedName>
        <fullName evidence="1">Uncharacterized protein</fullName>
    </submittedName>
</protein>
<name>A0ABQ5FVK8_9ASTR</name>
<comment type="caution">
    <text evidence="1">The sequence shown here is derived from an EMBL/GenBank/DDBJ whole genome shotgun (WGS) entry which is preliminary data.</text>
</comment>
<evidence type="ECO:0000313" key="1">
    <source>
        <dbReference type="EMBL" id="GJT67024.1"/>
    </source>
</evidence>
<reference evidence="1" key="2">
    <citation type="submission" date="2022-01" db="EMBL/GenBank/DDBJ databases">
        <authorList>
            <person name="Yamashiro T."/>
            <person name="Shiraishi A."/>
            <person name="Satake H."/>
            <person name="Nakayama K."/>
        </authorList>
    </citation>
    <scope>NUCLEOTIDE SEQUENCE</scope>
</reference>
<reference evidence="1" key="1">
    <citation type="journal article" date="2022" name="Int. J. Mol. Sci.">
        <title>Draft Genome of Tanacetum Coccineum: Genomic Comparison of Closely Related Tanacetum-Family Plants.</title>
        <authorList>
            <person name="Yamashiro T."/>
            <person name="Shiraishi A."/>
            <person name="Nakayama K."/>
            <person name="Satake H."/>
        </authorList>
    </citation>
    <scope>NUCLEOTIDE SEQUENCE</scope>
</reference>
<sequence length="206" mass="23037">MSLLELRPSECECQKVHDLMVDDGSTWDVFNVHTLFPIEIVRRIVSTSIASYRSDTLFWEDTTHGNFTVRDAYKKGLANIGLTNDLSNLSILKLFLSLWEGNYHDDGEDIYLAYLLIAANNINSEGEVILSGAKHVEYSQSAIMAEAEVVCWAVKTGQEKQLTRIERSGNAVDHSIARWALGDNVYYVVDGLVHLESSFCALADDS</sequence>
<dbReference type="EMBL" id="BQNB010017769">
    <property type="protein sequence ID" value="GJT67024.1"/>
    <property type="molecule type" value="Genomic_DNA"/>
</dbReference>
<proteinExistence type="predicted"/>
<gene>
    <name evidence="1" type="ORF">Tco_1018504</name>
</gene>
<dbReference type="Proteomes" id="UP001151760">
    <property type="component" value="Unassembled WGS sequence"/>
</dbReference>
<accession>A0ABQ5FVK8</accession>
<organism evidence="1 2">
    <name type="scientific">Tanacetum coccineum</name>
    <dbReference type="NCBI Taxonomy" id="301880"/>
    <lineage>
        <taxon>Eukaryota</taxon>
        <taxon>Viridiplantae</taxon>
        <taxon>Streptophyta</taxon>
        <taxon>Embryophyta</taxon>
        <taxon>Tracheophyta</taxon>
        <taxon>Spermatophyta</taxon>
        <taxon>Magnoliopsida</taxon>
        <taxon>eudicotyledons</taxon>
        <taxon>Gunneridae</taxon>
        <taxon>Pentapetalae</taxon>
        <taxon>asterids</taxon>
        <taxon>campanulids</taxon>
        <taxon>Asterales</taxon>
        <taxon>Asteraceae</taxon>
        <taxon>Asteroideae</taxon>
        <taxon>Anthemideae</taxon>
        <taxon>Anthemidinae</taxon>
        <taxon>Tanacetum</taxon>
    </lineage>
</organism>
<keyword evidence="2" id="KW-1185">Reference proteome</keyword>
<evidence type="ECO:0000313" key="2">
    <source>
        <dbReference type="Proteomes" id="UP001151760"/>
    </source>
</evidence>